<dbReference type="InParanoid" id="A0A1X7UML4"/>
<dbReference type="AlphaFoldDB" id="A0A1X7UML4"/>
<name>A0A1X7UML4_AMPQE</name>
<accession>A0A1X7UML4</accession>
<dbReference type="eggNOG" id="KOG1230">
    <property type="taxonomic scope" value="Eukaryota"/>
</dbReference>
<evidence type="ECO:0000256" key="2">
    <source>
        <dbReference type="ARBA" id="ARBA00022737"/>
    </source>
</evidence>
<keyword evidence="1" id="KW-0880">Kelch repeat</keyword>
<dbReference type="Gene3D" id="2.120.10.80">
    <property type="entry name" value="Kelch-type beta propeller"/>
    <property type="match status" value="2"/>
</dbReference>
<sequence length="391" mass="43539">MLPASGLPASRNHRRTSVLVMATKAKGYRPVERSYHSSVQVGNYMYMWGGDQRNLPAVHNNEEKKSMCSVMEVYHLLTGRWEQKPTTGNPPLGVVGYATAAIETEIFYFGGWCRHDNCNHNSLYSFNVDTFNWKELSPTTPHHGPMMKWRCDMAAVQINGENYLVVIGGTGPSFNNAPKQPGAQYQKCQYSSNNEVHVYKLSSGQWISLTVTGDRPPPISIFTLTSINCSSAILFGGKTANGRSNNVYILNFTDTSVDCSKLSNPRGSVQWPKGRSAHSSVLINTSSGPHLLVVGGMTYDFWIFDIINKLWKQLLNMPKNVTNRYNHSLSVLNVTPATNWIIIFGGLTSYNDTAVVELRRAFIGLGVVYNHDRQTSIKELEGSDPYKNITG</sequence>
<keyword evidence="2" id="KW-0677">Repeat</keyword>
<proteinExistence type="predicted"/>
<dbReference type="PANTHER" id="PTHR46228">
    <property type="entry name" value="KELCH DOMAIN-CONTAINING PROTEIN"/>
    <property type="match status" value="1"/>
</dbReference>
<dbReference type="EnsemblMetazoa" id="Aqu2.1.29013_001">
    <property type="protein sequence ID" value="Aqu2.1.29013_001"/>
    <property type="gene ID" value="Aqu2.1.29013"/>
</dbReference>
<dbReference type="Pfam" id="PF24681">
    <property type="entry name" value="Kelch_KLHDC2_KLHL20_DRC7"/>
    <property type="match status" value="2"/>
</dbReference>
<dbReference type="SUPFAM" id="SSF117281">
    <property type="entry name" value="Kelch motif"/>
    <property type="match status" value="2"/>
</dbReference>
<protein>
    <submittedName>
        <fullName evidence="3">Uncharacterized protein</fullName>
    </submittedName>
</protein>
<dbReference type="InterPro" id="IPR015915">
    <property type="entry name" value="Kelch-typ_b-propeller"/>
</dbReference>
<evidence type="ECO:0000256" key="1">
    <source>
        <dbReference type="ARBA" id="ARBA00022441"/>
    </source>
</evidence>
<dbReference type="PANTHER" id="PTHR46228:SF2">
    <property type="entry name" value="KELCH REPEAT PROTEIN (AFU_ORTHOLOGUE AFUA_4G14350)"/>
    <property type="match status" value="1"/>
</dbReference>
<reference evidence="3" key="1">
    <citation type="submission" date="2017-05" db="UniProtKB">
        <authorList>
            <consortium name="EnsemblMetazoa"/>
        </authorList>
    </citation>
    <scope>IDENTIFICATION</scope>
</reference>
<organism evidence="3">
    <name type="scientific">Amphimedon queenslandica</name>
    <name type="common">Sponge</name>
    <dbReference type="NCBI Taxonomy" id="400682"/>
    <lineage>
        <taxon>Eukaryota</taxon>
        <taxon>Metazoa</taxon>
        <taxon>Porifera</taxon>
        <taxon>Demospongiae</taxon>
        <taxon>Heteroscleromorpha</taxon>
        <taxon>Haplosclerida</taxon>
        <taxon>Niphatidae</taxon>
        <taxon>Amphimedon</taxon>
    </lineage>
</organism>
<evidence type="ECO:0000313" key="3">
    <source>
        <dbReference type="EnsemblMetazoa" id="Aqu2.1.29013_001"/>
    </source>
</evidence>